<dbReference type="EMBL" id="BFCH01000021">
    <property type="protein sequence ID" value="GBG39617.1"/>
    <property type="molecule type" value="Genomic_DNA"/>
</dbReference>
<reference evidence="3" key="2">
    <citation type="submission" date="2018-04" db="EMBL/GenBank/DDBJ databases">
        <title>Draft genome sequence of Mycobacterium montefiorense isolated from Japanese black salamander.</title>
        <authorList>
            <person name="Fukano H."/>
            <person name="Yoshida M."/>
            <person name="Shimizu A."/>
            <person name="Iwao H."/>
            <person name="Kurata O."/>
            <person name="Katayama Y."/>
            <person name="Omatsu T."/>
            <person name="Mizutani T."/>
            <person name="Wada S."/>
            <person name="Hoshino Y."/>
        </authorList>
    </citation>
    <scope>NUCLEOTIDE SEQUENCE [LARGE SCALE GENOMIC DNA]</scope>
    <source>
        <strain evidence="3">BS</strain>
    </source>
</reference>
<organism evidence="2 4">
    <name type="scientific">Mycobacterium montefiorense</name>
    <dbReference type="NCBI Taxonomy" id="154654"/>
    <lineage>
        <taxon>Bacteria</taxon>
        <taxon>Bacillati</taxon>
        <taxon>Actinomycetota</taxon>
        <taxon>Actinomycetes</taxon>
        <taxon>Mycobacteriales</taxon>
        <taxon>Mycobacteriaceae</taxon>
        <taxon>Mycobacterium</taxon>
        <taxon>Mycobacterium simiae complex</taxon>
    </lineage>
</organism>
<evidence type="ECO:0000313" key="4">
    <source>
        <dbReference type="Proteomes" id="UP001139505"/>
    </source>
</evidence>
<reference evidence="2" key="3">
    <citation type="journal article" date="2022" name="Microbiol. Resour. Announc.">
        <title>Draft Genome Sequences of Eight Mycobacterium montefiorense Strains Isolated from Salamanders in Captivity.</title>
        <authorList>
            <person name="Komine T."/>
            <person name="Ihara H."/>
            <person name="Fukano H."/>
            <person name="Hoshino Y."/>
            <person name="Kurata O."/>
            <person name="Wada S."/>
        </authorList>
    </citation>
    <scope>NUCLEOTIDE SEQUENCE</scope>
    <source>
        <strain evidence="2">NJB18185</strain>
    </source>
</reference>
<name>A0AA37PPT7_9MYCO</name>
<evidence type="ECO:0000313" key="1">
    <source>
        <dbReference type="EMBL" id="GBG39617.1"/>
    </source>
</evidence>
<evidence type="ECO:0000313" key="3">
    <source>
        <dbReference type="Proteomes" id="UP000245060"/>
    </source>
</evidence>
<accession>A0AA37PPT7</accession>
<proteinExistence type="predicted"/>
<evidence type="ECO:0000313" key="2">
    <source>
        <dbReference type="EMBL" id="GKU74069.1"/>
    </source>
</evidence>
<reference evidence="2" key="4">
    <citation type="submission" date="2022-04" db="EMBL/GenBank/DDBJ databases">
        <authorList>
            <person name="Komine T."/>
            <person name="Fukano H."/>
            <person name="Wada S."/>
        </authorList>
    </citation>
    <scope>NUCLEOTIDE SEQUENCE</scope>
    <source>
        <strain evidence="2">NJB18185</strain>
    </source>
</reference>
<keyword evidence="3" id="KW-1185">Reference proteome</keyword>
<dbReference type="AlphaFoldDB" id="A0AA37PPT7"/>
<sequence>MILRHLVRRKRGAGKYRLAGALRLADPLATRVIEVGAIIVNPLHYNTIGGNSGWVSRLDERRFPCAVGAQQLWGSKKVRGRTCPLTLWGE</sequence>
<gene>
    <name evidence="1" type="ORF">MmonteBS_39890</name>
    <name evidence="2" type="ORF">NJB18185_38400</name>
</gene>
<dbReference type="EMBL" id="BQYH01000029">
    <property type="protein sequence ID" value="GKU74069.1"/>
    <property type="molecule type" value="Genomic_DNA"/>
</dbReference>
<comment type="caution">
    <text evidence="2">The sequence shown here is derived from an EMBL/GenBank/DDBJ whole genome shotgun (WGS) entry which is preliminary data.</text>
</comment>
<protein>
    <submittedName>
        <fullName evidence="2">Uncharacterized protein</fullName>
    </submittedName>
</protein>
<reference evidence="1" key="1">
    <citation type="journal article" date="2018" name="Genome Announc.">
        <title>Draft Genome Sequence of Mycobacterium montefiorense Isolated from Japanese Black Salamander (Hynobius nigrescens).</title>
        <authorList>
            <person name="Fukano H."/>
            <person name="Yoshida M."/>
            <person name="Shimizu A."/>
            <person name="Iwao H."/>
            <person name="Katayama Y."/>
            <person name="Omatsu T."/>
            <person name="Mizutani T."/>
            <person name="Kurata O."/>
            <person name="Wada S."/>
            <person name="Hoshino Y."/>
        </authorList>
    </citation>
    <scope>NUCLEOTIDE SEQUENCE</scope>
    <source>
        <strain evidence="1">BS</strain>
    </source>
</reference>
<dbReference type="Proteomes" id="UP001139505">
    <property type="component" value="Unassembled WGS sequence"/>
</dbReference>
<dbReference type="Proteomes" id="UP000245060">
    <property type="component" value="Unassembled WGS sequence"/>
</dbReference>